<evidence type="ECO:0000313" key="4">
    <source>
        <dbReference type="EMBL" id="CAB4870919.1"/>
    </source>
</evidence>
<dbReference type="EMBL" id="CAFBMF010000020">
    <property type="protein sequence ID" value="CAB4892732.1"/>
    <property type="molecule type" value="Genomic_DNA"/>
</dbReference>
<protein>
    <submittedName>
        <fullName evidence="1">Unannotated protein</fullName>
    </submittedName>
</protein>
<organism evidence="1">
    <name type="scientific">freshwater metagenome</name>
    <dbReference type="NCBI Taxonomy" id="449393"/>
    <lineage>
        <taxon>unclassified sequences</taxon>
        <taxon>metagenomes</taxon>
        <taxon>ecological metagenomes</taxon>
    </lineage>
</organism>
<name>A0A6J6RGM9_9ZZZZ</name>
<sequence length="157" mass="18068">MSDLFSDSSLAIIERQIDEWLAKMKSEDEVILAIDHGDPDPAYRARWYVRMKGDTKDFITVWLTLGQRTLRYETYVMPAPEENIAEFNENLLRRNDNLIGVHFSLGLEDAVYLRGELPLSGLAELEVDRIVGSIYAHVEQCFRPLLSIGFASRFKNQ</sequence>
<dbReference type="Gene3D" id="3.30.1460.10">
    <property type="match status" value="1"/>
</dbReference>
<evidence type="ECO:0000313" key="1">
    <source>
        <dbReference type="EMBL" id="CAB4720628.1"/>
    </source>
</evidence>
<dbReference type="AlphaFoldDB" id="A0A6J6RGM9"/>
<evidence type="ECO:0000313" key="3">
    <source>
        <dbReference type="EMBL" id="CAB4793794.1"/>
    </source>
</evidence>
<dbReference type="InterPro" id="IPR019660">
    <property type="entry name" value="Put_sensory_transdc_reg_YbjN"/>
</dbReference>
<evidence type="ECO:0000313" key="5">
    <source>
        <dbReference type="EMBL" id="CAB4892732.1"/>
    </source>
</evidence>
<evidence type="ECO:0000313" key="2">
    <source>
        <dbReference type="EMBL" id="CAB4765498.1"/>
    </source>
</evidence>
<gene>
    <name evidence="1" type="ORF">UFOPK2658_00997</name>
    <name evidence="2" type="ORF">UFOPK2880_00441</name>
    <name evidence="3" type="ORF">UFOPK3004_00211</name>
    <name evidence="4" type="ORF">UFOPK3304_00994</name>
    <name evidence="5" type="ORF">UFOPK3494_00485</name>
    <name evidence="6" type="ORF">UFOPK4134_00366</name>
</gene>
<dbReference type="Pfam" id="PF10722">
    <property type="entry name" value="YbjN"/>
    <property type="match status" value="1"/>
</dbReference>
<reference evidence="1" key="1">
    <citation type="submission" date="2020-05" db="EMBL/GenBank/DDBJ databases">
        <authorList>
            <person name="Chiriac C."/>
            <person name="Salcher M."/>
            <person name="Ghai R."/>
            <person name="Kavagutti S V."/>
        </authorList>
    </citation>
    <scope>NUCLEOTIDE SEQUENCE</scope>
</reference>
<accession>A0A6J6RGM9</accession>
<dbReference type="SUPFAM" id="SSF69635">
    <property type="entry name" value="Type III secretory system chaperone-like"/>
    <property type="match status" value="1"/>
</dbReference>
<evidence type="ECO:0000313" key="6">
    <source>
        <dbReference type="EMBL" id="CAB5022596.1"/>
    </source>
</evidence>
<dbReference type="EMBL" id="CAEZYH010000037">
    <property type="protein sequence ID" value="CAB4720628.1"/>
    <property type="molecule type" value="Genomic_DNA"/>
</dbReference>
<dbReference type="EMBL" id="CAFBPS010000014">
    <property type="protein sequence ID" value="CAB5022596.1"/>
    <property type="molecule type" value="Genomic_DNA"/>
</dbReference>
<dbReference type="EMBL" id="CAFAAL010000009">
    <property type="protein sequence ID" value="CAB4793794.1"/>
    <property type="molecule type" value="Genomic_DNA"/>
</dbReference>
<proteinExistence type="predicted"/>
<dbReference type="EMBL" id="CAFBLJ010000045">
    <property type="protein sequence ID" value="CAB4870919.1"/>
    <property type="molecule type" value="Genomic_DNA"/>
</dbReference>
<dbReference type="EMBL" id="CAEZZP010000016">
    <property type="protein sequence ID" value="CAB4765498.1"/>
    <property type="molecule type" value="Genomic_DNA"/>
</dbReference>